<feature type="domain" description="C1q" evidence="1">
    <location>
        <begin position="358"/>
        <end position="498"/>
    </location>
</feature>
<name>A0AAV2HYD3_LYMST</name>
<dbReference type="InterPro" id="IPR008983">
    <property type="entry name" value="Tumour_necrosis_fac-like_dom"/>
</dbReference>
<dbReference type="SUPFAM" id="SSF49842">
    <property type="entry name" value="TNF-like"/>
    <property type="match status" value="1"/>
</dbReference>
<organism evidence="2 3">
    <name type="scientific">Lymnaea stagnalis</name>
    <name type="common">Great pond snail</name>
    <name type="synonym">Helix stagnalis</name>
    <dbReference type="NCBI Taxonomy" id="6523"/>
    <lineage>
        <taxon>Eukaryota</taxon>
        <taxon>Metazoa</taxon>
        <taxon>Spiralia</taxon>
        <taxon>Lophotrochozoa</taxon>
        <taxon>Mollusca</taxon>
        <taxon>Gastropoda</taxon>
        <taxon>Heterobranchia</taxon>
        <taxon>Euthyneura</taxon>
        <taxon>Panpulmonata</taxon>
        <taxon>Hygrophila</taxon>
        <taxon>Lymnaeoidea</taxon>
        <taxon>Lymnaeidae</taxon>
        <taxon>Lymnaea</taxon>
    </lineage>
</organism>
<gene>
    <name evidence="2" type="ORF">GSLYS_00012372001</name>
</gene>
<dbReference type="AlphaFoldDB" id="A0AAV2HYD3"/>
<proteinExistence type="predicted"/>
<dbReference type="PROSITE" id="PS50871">
    <property type="entry name" value="C1Q"/>
    <property type="match status" value="1"/>
</dbReference>
<accession>A0AAV2HYD3</accession>
<comment type="caution">
    <text evidence="2">The sequence shown here is derived from an EMBL/GenBank/DDBJ whole genome shotgun (WGS) entry which is preliminary data.</text>
</comment>
<evidence type="ECO:0000313" key="2">
    <source>
        <dbReference type="EMBL" id="CAL1538551.1"/>
    </source>
</evidence>
<dbReference type="Proteomes" id="UP001497497">
    <property type="component" value="Unassembled WGS sequence"/>
</dbReference>
<sequence length="498" mass="56918">MTQHSMMFGILDQKLQWIKDQTKQLHKVADNLCNKVFEETTEVLKNTDTNKNQLREINLKLDGLFDFLTEKCRLIDDAAHDGFFENGKVVNEACEPQLSSFKMNKRYSEAETIKIVNRLEVLEEAVSSLRSGQQHLSMLQVESEKKLTTKFHGIDNESQQIQERLKNCEEMGKNISTDLTTLIYIPIVLKNIQNETQEMAQKIEQQEAKLTEILQFNVVIQTNKMSIDDLVLKAERLCISLSDLSSFQEKERERLSKIKNELTTVQTFVSINKTDLDQKLKAITEQYELMKHVLLKKVENLERLREILNLNSQSKRSKKTVVQSLDAGVEEFQCKQDSPLSCELRLIKQRILGLENRYIFAPVGFTAYLDETIAVKKGEFLTSYLKNVTFNPGNHFDQETCRFTAPIDGMYLIALTLWQRNKGKIGVKIRKSLHYPGLITGTEKPENIGKVFTESANTSSCGVCLTHMREGDTIDVCIIQLVGIPLLSSATCLTCFLV</sequence>
<evidence type="ECO:0000259" key="1">
    <source>
        <dbReference type="PROSITE" id="PS50871"/>
    </source>
</evidence>
<reference evidence="2 3" key="1">
    <citation type="submission" date="2024-04" db="EMBL/GenBank/DDBJ databases">
        <authorList>
            <consortium name="Genoscope - CEA"/>
            <person name="William W."/>
        </authorList>
    </citation>
    <scope>NUCLEOTIDE SEQUENCE [LARGE SCALE GENOMIC DNA]</scope>
</reference>
<dbReference type="InterPro" id="IPR001073">
    <property type="entry name" value="C1q_dom"/>
</dbReference>
<dbReference type="EMBL" id="CAXITT010000302">
    <property type="protein sequence ID" value="CAL1538551.1"/>
    <property type="molecule type" value="Genomic_DNA"/>
</dbReference>
<keyword evidence="3" id="KW-1185">Reference proteome</keyword>
<dbReference type="Gene3D" id="2.60.120.40">
    <property type="match status" value="1"/>
</dbReference>
<evidence type="ECO:0000313" key="3">
    <source>
        <dbReference type="Proteomes" id="UP001497497"/>
    </source>
</evidence>
<protein>
    <recommendedName>
        <fullName evidence="1">C1q domain-containing protein</fullName>
    </recommendedName>
</protein>